<sequence length="199" mass="21893">MSIEARQPAPAEPAFPEPTVLRTARLQLRPMRPSDADALYAILTEPEVLRHWDTPAWPDVAHAREFIVDEQRALAEGESITLGIYRDDPPRLIGECLLFAVDRQAGRAELGFALAPGAWGHGYLQEAAGALLAYGFDSLHLRRIEAEINVGNAAAARALERLGFQREGVLRERWAVNGSISDAAVYGLLAREWAARCVD</sequence>
<dbReference type="Proteomes" id="UP000249135">
    <property type="component" value="Unassembled WGS sequence"/>
</dbReference>
<dbReference type="Pfam" id="PF13302">
    <property type="entry name" value="Acetyltransf_3"/>
    <property type="match status" value="1"/>
</dbReference>
<gene>
    <name evidence="2" type="ORF">DI563_31435</name>
</gene>
<dbReference type="GO" id="GO:0008999">
    <property type="term" value="F:protein-N-terminal-alanine acetyltransferase activity"/>
    <property type="evidence" value="ECO:0007669"/>
    <property type="project" value="TreeGrafter"/>
</dbReference>
<accession>A0A2W5R2Y1</accession>
<evidence type="ECO:0000313" key="2">
    <source>
        <dbReference type="EMBL" id="PZQ57810.1"/>
    </source>
</evidence>
<dbReference type="InterPro" id="IPR016181">
    <property type="entry name" value="Acyl_CoA_acyltransferase"/>
</dbReference>
<dbReference type="InterPro" id="IPR000182">
    <property type="entry name" value="GNAT_dom"/>
</dbReference>
<organism evidence="2 3">
    <name type="scientific">Variovorax paradoxus</name>
    <dbReference type="NCBI Taxonomy" id="34073"/>
    <lineage>
        <taxon>Bacteria</taxon>
        <taxon>Pseudomonadati</taxon>
        <taxon>Pseudomonadota</taxon>
        <taxon>Betaproteobacteria</taxon>
        <taxon>Burkholderiales</taxon>
        <taxon>Comamonadaceae</taxon>
        <taxon>Variovorax</taxon>
    </lineage>
</organism>
<dbReference type="AlphaFoldDB" id="A0A2W5R2Y1"/>
<keyword evidence="2" id="KW-0808">Transferase</keyword>
<proteinExistence type="predicted"/>
<dbReference type="SUPFAM" id="SSF55729">
    <property type="entry name" value="Acyl-CoA N-acyltransferases (Nat)"/>
    <property type="match status" value="1"/>
</dbReference>
<dbReference type="PANTHER" id="PTHR43441">
    <property type="entry name" value="RIBOSOMAL-PROTEIN-SERINE ACETYLTRANSFERASE"/>
    <property type="match status" value="1"/>
</dbReference>
<dbReference type="Gene3D" id="3.40.630.30">
    <property type="match status" value="1"/>
</dbReference>
<reference evidence="2 3" key="1">
    <citation type="submission" date="2017-08" db="EMBL/GenBank/DDBJ databases">
        <title>Infants hospitalized years apart are colonized by the same room-sourced microbial strains.</title>
        <authorList>
            <person name="Brooks B."/>
            <person name="Olm M.R."/>
            <person name="Firek B.A."/>
            <person name="Baker R."/>
            <person name="Thomas B.C."/>
            <person name="Morowitz M.J."/>
            <person name="Banfield J.F."/>
        </authorList>
    </citation>
    <scope>NUCLEOTIDE SEQUENCE [LARGE SCALE GENOMIC DNA]</scope>
    <source>
        <strain evidence="2">S2_005_003_R2_41</strain>
    </source>
</reference>
<dbReference type="EMBL" id="QFPP01000823">
    <property type="protein sequence ID" value="PZQ57810.1"/>
    <property type="molecule type" value="Genomic_DNA"/>
</dbReference>
<comment type="caution">
    <text evidence="2">The sequence shown here is derived from an EMBL/GenBank/DDBJ whole genome shotgun (WGS) entry which is preliminary data.</text>
</comment>
<evidence type="ECO:0000259" key="1">
    <source>
        <dbReference type="PROSITE" id="PS51186"/>
    </source>
</evidence>
<dbReference type="GO" id="GO:0005737">
    <property type="term" value="C:cytoplasm"/>
    <property type="evidence" value="ECO:0007669"/>
    <property type="project" value="TreeGrafter"/>
</dbReference>
<dbReference type="GO" id="GO:1990189">
    <property type="term" value="F:protein N-terminal-serine acetyltransferase activity"/>
    <property type="evidence" value="ECO:0007669"/>
    <property type="project" value="TreeGrafter"/>
</dbReference>
<evidence type="ECO:0000313" key="3">
    <source>
        <dbReference type="Proteomes" id="UP000249135"/>
    </source>
</evidence>
<protein>
    <submittedName>
        <fullName evidence="2">N-acetyltransferase</fullName>
    </submittedName>
</protein>
<dbReference type="PANTHER" id="PTHR43441:SF11">
    <property type="entry name" value="RIBOSOMAL-PROTEIN-SERINE ACETYLTRANSFERASE"/>
    <property type="match status" value="1"/>
</dbReference>
<dbReference type="PROSITE" id="PS51186">
    <property type="entry name" value="GNAT"/>
    <property type="match status" value="1"/>
</dbReference>
<dbReference type="InterPro" id="IPR051908">
    <property type="entry name" value="Ribosomal_N-acetyltransferase"/>
</dbReference>
<name>A0A2W5R2Y1_VARPD</name>
<feature type="domain" description="N-acetyltransferase" evidence="1">
    <location>
        <begin position="26"/>
        <end position="191"/>
    </location>
</feature>